<keyword evidence="3" id="KW-0547">Nucleotide-binding</keyword>
<dbReference type="GO" id="GO:0005886">
    <property type="term" value="C:plasma membrane"/>
    <property type="evidence" value="ECO:0007669"/>
    <property type="project" value="TreeGrafter"/>
</dbReference>
<comment type="subcellular location">
    <subcellularLocation>
        <location evidence="1">Membrane</location>
        <topology evidence="1">Single-pass membrane protein</topology>
    </subcellularLocation>
</comment>
<dbReference type="InterPro" id="IPR008266">
    <property type="entry name" value="Tyr_kinase_AS"/>
</dbReference>
<dbReference type="Gene3D" id="1.10.510.10">
    <property type="entry name" value="Transferase(Phosphotransferase) domain 1"/>
    <property type="match status" value="1"/>
</dbReference>
<dbReference type="GO" id="GO:0007169">
    <property type="term" value="P:cell surface receptor protein tyrosine kinase signaling pathway"/>
    <property type="evidence" value="ECO:0007669"/>
    <property type="project" value="TreeGrafter"/>
</dbReference>
<dbReference type="InterPro" id="IPR011009">
    <property type="entry name" value="Kinase-like_dom_sf"/>
</dbReference>
<feature type="binding site" evidence="3">
    <location>
        <position position="536"/>
    </location>
    <ligand>
        <name>ATP</name>
        <dbReference type="ChEBI" id="CHEBI:30616"/>
    </ligand>
</feature>
<evidence type="ECO:0000256" key="3">
    <source>
        <dbReference type="PROSITE-ProRule" id="PRU10141"/>
    </source>
</evidence>
<proteinExistence type="predicted"/>
<dbReference type="InterPro" id="IPR017441">
    <property type="entry name" value="Protein_kinase_ATP_BS"/>
</dbReference>
<dbReference type="PANTHER" id="PTHR24416">
    <property type="entry name" value="TYROSINE-PROTEIN KINASE RECEPTOR"/>
    <property type="match status" value="1"/>
</dbReference>
<dbReference type="PROSITE" id="PS00107">
    <property type="entry name" value="PROTEIN_KINASE_ATP"/>
    <property type="match status" value="1"/>
</dbReference>
<evidence type="ECO:0000256" key="4">
    <source>
        <dbReference type="SAM" id="MobiDB-lite"/>
    </source>
</evidence>
<evidence type="ECO:0000313" key="7">
    <source>
        <dbReference type="Proteomes" id="UP001152747"/>
    </source>
</evidence>
<comment type="caution">
    <text evidence="6">The sequence shown here is derived from an EMBL/GenBank/DDBJ whole genome shotgun (WGS) entry which is preliminary data.</text>
</comment>
<dbReference type="OrthoDB" id="4062651at2759"/>
<dbReference type="PROSITE" id="PS00109">
    <property type="entry name" value="PROTEIN_KINASE_TYR"/>
    <property type="match status" value="1"/>
</dbReference>
<dbReference type="InterPro" id="IPR001245">
    <property type="entry name" value="Ser-Thr/Tyr_kinase_cat_dom"/>
</dbReference>
<evidence type="ECO:0000256" key="1">
    <source>
        <dbReference type="ARBA" id="ARBA00004167"/>
    </source>
</evidence>
<name>A0A9P1IGV6_9PELO</name>
<dbReference type="AlphaFoldDB" id="A0A9P1IGV6"/>
<dbReference type="EMBL" id="CANHGI010000003">
    <property type="protein sequence ID" value="CAI5445189.1"/>
    <property type="molecule type" value="Genomic_DNA"/>
</dbReference>
<evidence type="ECO:0000313" key="6">
    <source>
        <dbReference type="EMBL" id="CAI5445189.1"/>
    </source>
</evidence>
<gene>
    <name evidence="6" type="ORF">CAMP_LOCUS7826</name>
</gene>
<feature type="domain" description="Protein kinase" evidence="5">
    <location>
        <begin position="503"/>
        <end position="770"/>
    </location>
</feature>
<reference evidence="6" key="1">
    <citation type="submission" date="2022-11" db="EMBL/GenBank/DDBJ databases">
        <authorList>
            <person name="Kikuchi T."/>
        </authorList>
    </citation>
    <scope>NUCLEOTIDE SEQUENCE</scope>
    <source>
        <strain evidence="6">PS1010</strain>
    </source>
</reference>
<dbReference type="PANTHER" id="PTHR24416:SF617">
    <property type="entry name" value="RET ONCOGENE, ISOFORM A"/>
    <property type="match status" value="1"/>
</dbReference>
<sequence>MQSSSTSSRLNPAKINVKKDEMFVLPTRVIDWKQINDEEDLSDVSSSDELINDINMDNDQFIEKLTRQCSVFDYDLDGRQKPLDLLFDNPADAANFSPYHIIREPMEVESIVLWDYFGGNTFSDLNVIAGDTVYVVAEEYQYRCLNSESYVRLPFQYSLARWISGRQVDPYLGIIPAHYVIPKKFYHENPLLFKYPLWFHGNNDVEEVVRILFADRSALCPGLFAIFSPPWLNPDPRDLRCYFLIMLVERSKEHNQMILDCLEMENKKIGHLTDFLNRKILNAIKKPVENAENNVRSAIDFLCELHATPYSPMLLTITRSELGHFEFMSRRYLTLYDLVYYLSTHRSPLPTRLVFNRMSPDVVNLKFVPPPTKTFKKSMKAQIMTIEQWAAQHFEEISHNFEIREKMEFVTKSVFDLGKKTHERFLKKFDVTTDEYTKIVESMSGFEKAAEKQIKKGGGAKKEKSHNDKNQPKKDLKPWTELPQHETSIYINSPFYINMDRIRCNRIALGSGAFGSVEVGKFEIAPKKWQNVAVKKLKMLPNSKDERDACFGEIEILIALSHPNIVLFHGFCLDKDSQLMYLVFELMETALDKYVEKTSCRMSENERLDILSQICRGMSYLHTRSPSIIHGDLAARNILLKKHPINSKKQMIAKITDFGLAKICRDELYTNYSDPNKIPFKWLPPEVLGPRILSTKSDIWSFGMICFEIYGIGEPYGILPAAKVLQFLNDGYRFEKLPGMSPCIFELAMECWRKQPADRPSFSELEERFIDYIIEEDEEDELISVTREKELLDQWKQQTRKAKVNKIIEAHPDL</sequence>
<evidence type="ECO:0000259" key="5">
    <source>
        <dbReference type="PROSITE" id="PS50011"/>
    </source>
</evidence>
<feature type="region of interest" description="Disordered" evidence="4">
    <location>
        <begin position="451"/>
        <end position="478"/>
    </location>
</feature>
<dbReference type="GO" id="GO:0043235">
    <property type="term" value="C:receptor complex"/>
    <property type="evidence" value="ECO:0007669"/>
    <property type="project" value="TreeGrafter"/>
</dbReference>
<dbReference type="Proteomes" id="UP001152747">
    <property type="component" value="Unassembled WGS sequence"/>
</dbReference>
<dbReference type="GO" id="GO:0004714">
    <property type="term" value="F:transmembrane receptor protein tyrosine kinase activity"/>
    <property type="evidence" value="ECO:0007669"/>
    <property type="project" value="UniProtKB-EC"/>
</dbReference>
<dbReference type="SUPFAM" id="SSF56112">
    <property type="entry name" value="Protein kinase-like (PK-like)"/>
    <property type="match status" value="1"/>
</dbReference>
<accession>A0A9P1IGV6</accession>
<keyword evidence="3" id="KW-0067">ATP-binding</keyword>
<organism evidence="6 7">
    <name type="scientific">Caenorhabditis angaria</name>
    <dbReference type="NCBI Taxonomy" id="860376"/>
    <lineage>
        <taxon>Eukaryota</taxon>
        <taxon>Metazoa</taxon>
        <taxon>Ecdysozoa</taxon>
        <taxon>Nematoda</taxon>
        <taxon>Chromadorea</taxon>
        <taxon>Rhabditida</taxon>
        <taxon>Rhabditina</taxon>
        <taxon>Rhabditomorpha</taxon>
        <taxon>Rhabditoidea</taxon>
        <taxon>Rhabditidae</taxon>
        <taxon>Peloderinae</taxon>
        <taxon>Caenorhabditis</taxon>
    </lineage>
</organism>
<evidence type="ECO:0000256" key="2">
    <source>
        <dbReference type="ARBA" id="ARBA00051243"/>
    </source>
</evidence>
<dbReference type="Pfam" id="PF07714">
    <property type="entry name" value="PK_Tyr_Ser-Thr"/>
    <property type="match status" value="1"/>
</dbReference>
<dbReference type="GO" id="GO:0005524">
    <property type="term" value="F:ATP binding"/>
    <property type="evidence" value="ECO:0007669"/>
    <property type="project" value="UniProtKB-UniRule"/>
</dbReference>
<dbReference type="CDD" id="cd00192">
    <property type="entry name" value="PTKc"/>
    <property type="match status" value="1"/>
</dbReference>
<dbReference type="InterPro" id="IPR000719">
    <property type="entry name" value="Prot_kinase_dom"/>
</dbReference>
<keyword evidence="7" id="KW-1185">Reference proteome</keyword>
<comment type="catalytic activity">
    <reaction evidence="2">
        <text>L-tyrosyl-[protein] + ATP = O-phospho-L-tyrosyl-[protein] + ADP + H(+)</text>
        <dbReference type="Rhea" id="RHEA:10596"/>
        <dbReference type="Rhea" id="RHEA-COMP:10136"/>
        <dbReference type="Rhea" id="RHEA-COMP:20101"/>
        <dbReference type="ChEBI" id="CHEBI:15378"/>
        <dbReference type="ChEBI" id="CHEBI:30616"/>
        <dbReference type="ChEBI" id="CHEBI:46858"/>
        <dbReference type="ChEBI" id="CHEBI:61978"/>
        <dbReference type="ChEBI" id="CHEBI:456216"/>
        <dbReference type="EC" id="2.7.10.1"/>
    </reaction>
</comment>
<dbReference type="InterPro" id="IPR050122">
    <property type="entry name" value="RTK"/>
</dbReference>
<dbReference type="PROSITE" id="PS50011">
    <property type="entry name" value="PROTEIN_KINASE_DOM"/>
    <property type="match status" value="1"/>
</dbReference>
<protein>
    <recommendedName>
        <fullName evidence="5">Protein kinase domain-containing protein</fullName>
    </recommendedName>
</protein>